<dbReference type="AlphaFoldDB" id="A0A543IF94"/>
<name>A0A543IF94_9ACTN</name>
<dbReference type="RefSeq" id="WP_185758825.1">
    <property type="nucleotide sequence ID" value="NZ_VFPO01000001.1"/>
</dbReference>
<accession>A0A543IF94</accession>
<organism evidence="3 4">
    <name type="scientific">Actinomadura hallensis</name>
    <dbReference type="NCBI Taxonomy" id="337895"/>
    <lineage>
        <taxon>Bacteria</taxon>
        <taxon>Bacillati</taxon>
        <taxon>Actinomycetota</taxon>
        <taxon>Actinomycetes</taxon>
        <taxon>Streptosporangiales</taxon>
        <taxon>Thermomonosporaceae</taxon>
        <taxon>Actinomadura</taxon>
    </lineage>
</organism>
<dbReference type="CDD" id="cd12108">
    <property type="entry name" value="Hr-like"/>
    <property type="match status" value="1"/>
</dbReference>
<feature type="domain" description="Hemerythrin-like" evidence="2">
    <location>
        <begin position="47"/>
        <end position="164"/>
    </location>
</feature>
<evidence type="ECO:0000313" key="3">
    <source>
        <dbReference type="EMBL" id="TQM69251.1"/>
    </source>
</evidence>
<protein>
    <submittedName>
        <fullName evidence="3">Hemerythrin HHE cation binding domain-containing protein</fullName>
    </submittedName>
</protein>
<dbReference type="Proteomes" id="UP000316706">
    <property type="component" value="Unassembled WGS sequence"/>
</dbReference>
<dbReference type="Gene3D" id="1.20.120.520">
    <property type="entry name" value="nmb1532 protein domain like"/>
    <property type="match status" value="1"/>
</dbReference>
<proteinExistence type="predicted"/>
<keyword evidence="4" id="KW-1185">Reference proteome</keyword>
<evidence type="ECO:0000313" key="4">
    <source>
        <dbReference type="Proteomes" id="UP000316706"/>
    </source>
</evidence>
<evidence type="ECO:0000259" key="2">
    <source>
        <dbReference type="Pfam" id="PF01814"/>
    </source>
</evidence>
<sequence length="235" mass="25628">MGAFAIRPSAATRRTAGHANGHPKGRGTGHGTGHDGRAACRVVALTAHVAFRRDLDRLEAAASSGKGGAAHVRAGWENLKRQIRLHHDLQERVLWPRVRRAADRADVRAVLARTRAEHARVGEAVGEVDAAMRDGAGLPGAVRDLRRALESHLRHEEMTVIPLAEAVLEPADWRDAAADDGGPGEAEAALFVPWAVDGIAPVARSRFLTALPGPLRERNRMVWEPRYRKLRLWSI</sequence>
<evidence type="ECO:0000256" key="1">
    <source>
        <dbReference type="SAM" id="MobiDB-lite"/>
    </source>
</evidence>
<feature type="region of interest" description="Disordered" evidence="1">
    <location>
        <begin position="1"/>
        <end position="35"/>
    </location>
</feature>
<dbReference type="InterPro" id="IPR012312">
    <property type="entry name" value="Hemerythrin-like"/>
</dbReference>
<gene>
    <name evidence="3" type="ORF">FHX41_2939</name>
</gene>
<dbReference type="Pfam" id="PF01814">
    <property type="entry name" value="Hemerythrin"/>
    <property type="match status" value="1"/>
</dbReference>
<comment type="caution">
    <text evidence="3">The sequence shown here is derived from an EMBL/GenBank/DDBJ whole genome shotgun (WGS) entry which is preliminary data.</text>
</comment>
<reference evidence="3 4" key="1">
    <citation type="submission" date="2019-06" db="EMBL/GenBank/DDBJ databases">
        <title>Sequencing the genomes of 1000 actinobacteria strains.</title>
        <authorList>
            <person name="Klenk H.-P."/>
        </authorList>
    </citation>
    <scope>NUCLEOTIDE SEQUENCE [LARGE SCALE GENOMIC DNA]</scope>
    <source>
        <strain evidence="3 4">DSM 45043</strain>
    </source>
</reference>
<dbReference type="EMBL" id="VFPO01000001">
    <property type="protein sequence ID" value="TQM69251.1"/>
    <property type="molecule type" value="Genomic_DNA"/>
</dbReference>